<dbReference type="OMA" id="FHVILWN"/>
<dbReference type="InterPro" id="IPR051177">
    <property type="entry name" value="CIK-Related_Protein"/>
</dbReference>
<evidence type="ECO:0000313" key="2">
    <source>
        <dbReference type="Proteomes" id="UP000014500"/>
    </source>
</evidence>
<protein>
    <recommendedName>
        <fullName evidence="3">Protein kinase domain-containing protein</fullName>
    </recommendedName>
</protein>
<keyword evidence="2" id="KW-1185">Reference proteome</keyword>
<organism evidence="1 2">
    <name type="scientific">Strigamia maritima</name>
    <name type="common">European centipede</name>
    <name type="synonym">Geophilus maritimus</name>
    <dbReference type="NCBI Taxonomy" id="126957"/>
    <lineage>
        <taxon>Eukaryota</taxon>
        <taxon>Metazoa</taxon>
        <taxon>Ecdysozoa</taxon>
        <taxon>Arthropoda</taxon>
        <taxon>Myriapoda</taxon>
        <taxon>Chilopoda</taxon>
        <taxon>Pleurostigmophora</taxon>
        <taxon>Geophilomorpha</taxon>
        <taxon>Linotaeniidae</taxon>
        <taxon>Strigamia</taxon>
    </lineage>
</organism>
<dbReference type="PhylomeDB" id="T1IGV0"/>
<accession>T1IGV0</accession>
<evidence type="ECO:0008006" key="3">
    <source>
        <dbReference type="Google" id="ProtNLM"/>
    </source>
</evidence>
<dbReference type="Proteomes" id="UP000014500">
    <property type="component" value="Unassembled WGS sequence"/>
</dbReference>
<dbReference type="EMBL" id="JH429635">
    <property type="status" value="NOT_ANNOTATED_CDS"/>
    <property type="molecule type" value="Genomic_DNA"/>
</dbReference>
<reference evidence="2" key="1">
    <citation type="submission" date="2011-05" db="EMBL/GenBank/DDBJ databases">
        <authorList>
            <person name="Richards S.R."/>
            <person name="Qu J."/>
            <person name="Jiang H."/>
            <person name="Jhangiani S.N."/>
            <person name="Agravi P."/>
            <person name="Goodspeed R."/>
            <person name="Gross S."/>
            <person name="Mandapat C."/>
            <person name="Jackson L."/>
            <person name="Mathew T."/>
            <person name="Pu L."/>
            <person name="Thornton R."/>
            <person name="Saada N."/>
            <person name="Wilczek-Boney K.B."/>
            <person name="Lee S."/>
            <person name="Kovar C."/>
            <person name="Wu Y."/>
            <person name="Scherer S.E."/>
            <person name="Worley K.C."/>
            <person name="Muzny D.M."/>
            <person name="Gibbs R."/>
        </authorList>
    </citation>
    <scope>NUCLEOTIDE SEQUENCE</scope>
    <source>
        <strain evidence="2">Brora</strain>
    </source>
</reference>
<dbReference type="PANTHER" id="PTHR12984:SF16">
    <property type="entry name" value="BLACK MATCH, ISOFORM H"/>
    <property type="match status" value="1"/>
</dbReference>
<reference evidence="1" key="2">
    <citation type="submission" date="2015-02" db="UniProtKB">
        <authorList>
            <consortium name="EnsemblMetazoa"/>
        </authorList>
    </citation>
    <scope>IDENTIFICATION</scope>
</reference>
<sequence length="146" mass="16874">MFAKFKPAPQSPHGPLDSNPILQHYDVGKLVGSAGPELTWRVHDAVRRCDKKEASVFVFEKKVAEKLHKPRRKETITEILRQSIRELERLKHPKLLLVIHPVEESRWDLAGFHVILWNLTGFHVILWNLTGFQLGFSGFSQDLTKF</sequence>
<dbReference type="HOGENOM" id="CLU_1779752_0_0_1"/>
<dbReference type="PANTHER" id="PTHR12984">
    <property type="entry name" value="SCY1-RELATED S/T PROTEIN KINASE-LIKE"/>
    <property type="match status" value="1"/>
</dbReference>
<dbReference type="EnsemblMetazoa" id="SMAR000052-RA">
    <property type="protein sequence ID" value="SMAR000052-PA"/>
    <property type="gene ID" value="SMAR000052"/>
</dbReference>
<dbReference type="Gene3D" id="3.30.200.20">
    <property type="entry name" value="Phosphorylase Kinase, domain 1"/>
    <property type="match status" value="1"/>
</dbReference>
<dbReference type="STRING" id="126957.T1IGV0"/>
<dbReference type="AlphaFoldDB" id="T1IGV0"/>
<name>T1IGV0_STRMM</name>
<dbReference type="eggNOG" id="KOG2137">
    <property type="taxonomic scope" value="Eukaryota"/>
</dbReference>
<evidence type="ECO:0000313" key="1">
    <source>
        <dbReference type="EnsemblMetazoa" id="SMAR000052-PA"/>
    </source>
</evidence>
<proteinExistence type="predicted"/>